<evidence type="ECO:0000256" key="8">
    <source>
        <dbReference type="ARBA" id="ARBA00023315"/>
    </source>
</evidence>
<keyword evidence="8 11" id="KW-0012">Acyltransferase</keyword>
<feature type="compositionally biased region" description="Basic and acidic residues" evidence="12">
    <location>
        <begin position="571"/>
        <end position="586"/>
    </location>
</feature>
<keyword evidence="4 11" id="KW-1133">Transmembrane helix</keyword>
<organism evidence="14 15">
    <name type="scientific">Cadophora malorum</name>
    <dbReference type="NCBI Taxonomy" id="108018"/>
    <lineage>
        <taxon>Eukaryota</taxon>
        <taxon>Fungi</taxon>
        <taxon>Dikarya</taxon>
        <taxon>Ascomycota</taxon>
        <taxon>Pezizomycotina</taxon>
        <taxon>Leotiomycetes</taxon>
        <taxon>Helotiales</taxon>
        <taxon>Ploettnerulaceae</taxon>
        <taxon>Cadophora</taxon>
    </lineage>
</organism>
<evidence type="ECO:0000313" key="15">
    <source>
        <dbReference type="Proteomes" id="UP000664132"/>
    </source>
</evidence>
<dbReference type="EMBL" id="JAFJYH010000319">
    <property type="protein sequence ID" value="KAG4413354.1"/>
    <property type="molecule type" value="Genomic_DNA"/>
</dbReference>
<accession>A0A8H7W759</accession>
<evidence type="ECO:0000256" key="4">
    <source>
        <dbReference type="ARBA" id="ARBA00022989"/>
    </source>
</evidence>
<evidence type="ECO:0000256" key="1">
    <source>
        <dbReference type="ARBA" id="ARBA00004141"/>
    </source>
</evidence>
<comment type="catalytic activity">
    <reaction evidence="10 11">
        <text>L-cysteinyl-[protein] + hexadecanoyl-CoA = S-hexadecanoyl-L-cysteinyl-[protein] + CoA</text>
        <dbReference type="Rhea" id="RHEA:36683"/>
        <dbReference type="Rhea" id="RHEA-COMP:10131"/>
        <dbReference type="Rhea" id="RHEA-COMP:11032"/>
        <dbReference type="ChEBI" id="CHEBI:29950"/>
        <dbReference type="ChEBI" id="CHEBI:57287"/>
        <dbReference type="ChEBI" id="CHEBI:57379"/>
        <dbReference type="ChEBI" id="CHEBI:74151"/>
        <dbReference type="EC" id="2.3.1.225"/>
    </reaction>
</comment>
<protein>
    <recommendedName>
        <fullName evidence="11">Palmitoyltransferase</fullName>
        <ecNumber evidence="11">2.3.1.225</ecNumber>
    </recommendedName>
</protein>
<feature type="compositionally biased region" description="Basic and acidic residues" evidence="12">
    <location>
        <begin position="132"/>
        <end position="141"/>
    </location>
</feature>
<keyword evidence="6" id="KW-0564">Palmitate</keyword>
<feature type="region of interest" description="Disordered" evidence="12">
    <location>
        <begin position="124"/>
        <end position="175"/>
    </location>
</feature>
<dbReference type="Pfam" id="PF01529">
    <property type="entry name" value="DHHC"/>
    <property type="match status" value="1"/>
</dbReference>
<dbReference type="EC" id="2.3.1.225" evidence="11"/>
<dbReference type="InterPro" id="IPR039859">
    <property type="entry name" value="PFA4/ZDH16/20/ERF2-like"/>
</dbReference>
<evidence type="ECO:0000256" key="2">
    <source>
        <dbReference type="ARBA" id="ARBA00022679"/>
    </source>
</evidence>
<keyword evidence="3 11" id="KW-0812">Transmembrane</keyword>
<proteinExistence type="inferred from homology"/>
<name>A0A8H7W759_9HELO</name>
<evidence type="ECO:0000256" key="3">
    <source>
        <dbReference type="ARBA" id="ARBA00022692"/>
    </source>
</evidence>
<gene>
    <name evidence="14" type="ORF">IFR04_013505</name>
</gene>
<feature type="compositionally biased region" description="Basic residues" evidence="12">
    <location>
        <begin position="547"/>
        <end position="558"/>
    </location>
</feature>
<feature type="compositionally biased region" description="Low complexity" evidence="12">
    <location>
        <begin position="438"/>
        <end position="449"/>
    </location>
</feature>
<dbReference type="OrthoDB" id="331948at2759"/>
<feature type="domain" description="Palmitoyltransferase DHHC" evidence="13">
    <location>
        <begin position="191"/>
        <end position="310"/>
    </location>
</feature>
<dbReference type="GO" id="GO:0005794">
    <property type="term" value="C:Golgi apparatus"/>
    <property type="evidence" value="ECO:0007669"/>
    <property type="project" value="TreeGrafter"/>
</dbReference>
<feature type="transmembrane region" description="Helical" evidence="11">
    <location>
        <begin position="241"/>
        <end position="261"/>
    </location>
</feature>
<keyword evidence="2 11" id="KW-0808">Transferase</keyword>
<evidence type="ECO:0000256" key="5">
    <source>
        <dbReference type="ARBA" id="ARBA00023136"/>
    </source>
</evidence>
<feature type="transmembrane region" description="Helical" evidence="11">
    <location>
        <begin position="91"/>
        <end position="113"/>
    </location>
</feature>
<comment type="caution">
    <text evidence="14">The sequence shown here is derived from an EMBL/GenBank/DDBJ whole genome shotgun (WGS) entry which is preliminary data.</text>
</comment>
<dbReference type="PANTHER" id="PTHR22883">
    <property type="entry name" value="ZINC FINGER DHHC DOMAIN CONTAINING PROTEIN"/>
    <property type="match status" value="1"/>
</dbReference>
<comment type="similarity">
    <text evidence="9">Belongs to the DHHC palmitoyltransferase family. PFA5 subfamily.</text>
</comment>
<feature type="region of interest" description="Disordered" evidence="12">
    <location>
        <begin position="421"/>
        <end position="454"/>
    </location>
</feature>
<evidence type="ECO:0000256" key="7">
    <source>
        <dbReference type="ARBA" id="ARBA00023288"/>
    </source>
</evidence>
<feature type="compositionally biased region" description="Polar residues" evidence="12">
    <location>
        <begin position="421"/>
        <end position="437"/>
    </location>
</feature>
<dbReference type="Proteomes" id="UP000664132">
    <property type="component" value="Unassembled WGS sequence"/>
</dbReference>
<comment type="subcellular location">
    <subcellularLocation>
        <location evidence="1">Membrane</location>
        <topology evidence="1">Multi-pass membrane protein</topology>
    </subcellularLocation>
</comment>
<keyword evidence="5 11" id="KW-0472">Membrane</keyword>
<comment type="domain">
    <text evidence="11">The DHHC domain is required for palmitoyltransferase activity.</text>
</comment>
<dbReference type="InterPro" id="IPR001594">
    <property type="entry name" value="Palmitoyltrfase_DHHC"/>
</dbReference>
<evidence type="ECO:0000313" key="14">
    <source>
        <dbReference type="EMBL" id="KAG4413354.1"/>
    </source>
</evidence>
<sequence>MPNHRLLQKQAWIRNVIATRYFEAQTTMAFEVKDPAKAQRMNVATNLWVARIIPLILAGVVGYATYVLVVILCIDYLLVRHDNKAAAIPILVVYFVLFLFMASSFLRLVYITFFDPPLVPLGPGARNKRNTNSRDRGEKNLRGGIGGSEYGSRDSSGDTSRTVASPQDDPDSPGLETFYTKDVFVCELDGKPKWCSHCAIGKPDRAHHCSTSGRCILKMDHFCPWVGGPVGESNMKFFIQFNAYTALYCLHLLVVMAIYVAKQKSSKTESIQTEMAVILGLAAFFFSFTAGMAGSSIHLAMWNLTQVEDLGSKTKIHTLAVLKPSYDRLLRINPGLASQPPYAEITYPLGAGIPPPPNCSQQPGIPSIKTNSHAGQWRPSPVAPMLQPGMQPTSEFASSNPPTVIKSSDATATFPMVPSAEQQTTSKANAVPGTSTVPSGGPSAIGPSSRQEKYSARDLKATRTFGILSMQDVGQNPWDLGSALLNVKSVMGNSIINWLLPIRRSPCCNHESTESYYEIGPYVENVRRIAGFVEDHTSQNASQDPPRRRRKHRRRKSWSGRVQDSTPIDGGGRHGDVEMNKLKEGRPQGSTETESFGNGGRS</sequence>
<dbReference type="GO" id="GO:0019706">
    <property type="term" value="F:protein-cysteine S-palmitoyltransferase activity"/>
    <property type="evidence" value="ECO:0007669"/>
    <property type="project" value="UniProtKB-EC"/>
</dbReference>
<feature type="transmembrane region" description="Helical" evidence="11">
    <location>
        <begin position="273"/>
        <end position="293"/>
    </location>
</feature>
<dbReference type="PANTHER" id="PTHR22883:SF23">
    <property type="entry name" value="PALMITOYLTRANSFERASE ZDHHC6"/>
    <property type="match status" value="1"/>
</dbReference>
<dbReference type="GO" id="GO:0006612">
    <property type="term" value="P:protein targeting to membrane"/>
    <property type="evidence" value="ECO:0007669"/>
    <property type="project" value="TreeGrafter"/>
</dbReference>
<keyword evidence="15" id="KW-1185">Reference proteome</keyword>
<evidence type="ECO:0000256" key="11">
    <source>
        <dbReference type="RuleBase" id="RU079119"/>
    </source>
</evidence>
<dbReference type="GO" id="GO:0005783">
    <property type="term" value="C:endoplasmic reticulum"/>
    <property type="evidence" value="ECO:0007669"/>
    <property type="project" value="TreeGrafter"/>
</dbReference>
<dbReference type="AlphaFoldDB" id="A0A8H7W759"/>
<reference evidence="14" key="1">
    <citation type="submission" date="2021-02" db="EMBL/GenBank/DDBJ databases">
        <title>Genome sequence Cadophora malorum strain M34.</title>
        <authorList>
            <person name="Stefanovic E."/>
            <person name="Vu D."/>
            <person name="Scully C."/>
            <person name="Dijksterhuis J."/>
            <person name="Roader J."/>
            <person name="Houbraken J."/>
        </authorList>
    </citation>
    <scope>NUCLEOTIDE SEQUENCE</scope>
    <source>
        <strain evidence="14">M34</strain>
    </source>
</reference>
<evidence type="ECO:0000259" key="13">
    <source>
        <dbReference type="Pfam" id="PF01529"/>
    </source>
</evidence>
<evidence type="ECO:0000256" key="12">
    <source>
        <dbReference type="SAM" id="MobiDB-lite"/>
    </source>
</evidence>
<dbReference type="GO" id="GO:0016020">
    <property type="term" value="C:membrane"/>
    <property type="evidence" value="ECO:0007669"/>
    <property type="project" value="UniProtKB-SubCell"/>
</dbReference>
<evidence type="ECO:0000256" key="9">
    <source>
        <dbReference type="ARBA" id="ARBA00038298"/>
    </source>
</evidence>
<feature type="transmembrane region" description="Helical" evidence="11">
    <location>
        <begin position="52"/>
        <end position="79"/>
    </location>
</feature>
<evidence type="ECO:0000256" key="6">
    <source>
        <dbReference type="ARBA" id="ARBA00023139"/>
    </source>
</evidence>
<feature type="region of interest" description="Disordered" evidence="12">
    <location>
        <begin position="533"/>
        <end position="602"/>
    </location>
</feature>
<dbReference type="PROSITE" id="PS50216">
    <property type="entry name" value="DHHC"/>
    <property type="match status" value="1"/>
</dbReference>
<evidence type="ECO:0000256" key="10">
    <source>
        <dbReference type="ARBA" id="ARBA00048048"/>
    </source>
</evidence>
<keyword evidence="7" id="KW-0449">Lipoprotein</keyword>